<protein>
    <submittedName>
        <fullName evidence="2">Glycine-rich RNA-binding -like</fullName>
    </submittedName>
</protein>
<dbReference type="GO" id="GO:0003730">
    <property type="term" value="F:mRNA 3'-UTR binding"/>
    <property type="evidence" value="ECO:0007669"/>
    <property type="project" value="TreeGrafter"/>
</dbReference>
<gene>
    <name evidence="2" type="ORF">PACLA_8A037157</name>
</gene>
<dbReference type="AlphaFoldDB" id="A0A6S7ILC6"/>
<organism evidence="2 3">
    <name type="scientific">Paramuricea clavata</name>
    <name type="common">Red gorgonian</name>
    <name type="synonym">Violescent sea-whip</name>
    <dbReference type="NCBI Taxonomy" id="317549"/>
    <lineage>
        <taxon>Eukaryota</taxon>
        <taxon>Metazoa</taxon>
        <taxon>Cnidaria</taxon>
        <taxon>Anthozoa</taxon>
        <taxon>Octocorallia</taxon>
        <taxon>Malacalcyonacea</taxon>
        <taxon>Plexauridae</taxon>
        <taxon>Paramuricea</taxon>
    </lineage>
</organism>
<dbReference type="PANTHER" id="PTHR11176">
    <property type="entry name" value="BOULE-RELATED"/>
    <property type="match status" value="1"/>
</dbReference>
<keyword evidence="3" id="KW-1185">Reference proteome</keyword>
<keyword evidence="1" id="KW-0694">RNA-binding</keyword>
<comment type="caution">
    <text evidence="2">The sequence shown here is derived from an EMBL/GenBank/DDBJ whole genome shotgun (WGS) entry which is preliminary data.</text>
</comment>
<dbReference type="PANTHER" id="PTHR11176:SF57">
    <property type="entry name" value="PROTEIN BOULE"/>
    <property type="match status" value="1"/>
</dbReference>
<dbReference type="InterPro" id="IPR012677">
    <property type="entry name" value="Nucleotide-bd_a/b_plait_sf"/>
</dbReference>
<accession>A0A6S7ILC6</accession>
<dbReference type="GO" id="GO:0070935">
    <property type="term" value="P:3'-UTR-mediated mRNA stabilization"/>
    <property type="evidence" value="ECO:0007669"/>
    <property type="project" value="TreeGrafter"/>
</dbReference>
<dbReference type="InterPro" id="IPR000504">
    <property type="entry name" value="RRM_dom"/>
</dbReference>
<sequence length="164" mass="19104">MMGHYVEQLQPEEEIFPNRVFLGGLDRKFTEMQLETFFTDLGPVVDVRIVCDRKTGISKGYGFVTFEDIEVCKQLIKQGSIEYQGKTLRVRPAVRRKGQGQFEEEKLKSLDQKMKMSQPQVNMADNIYYACLWPTADCPPYQYTLPYQSVVYVPTVYFQPWTGF</sequence>
<dbReference type="PROSITE" id="PS50102">
    <property type="entry name" value="RRM"/>
    <property type="match status" value="1"/>
</dbReference>
<reference evidence="2" key="1">
    <citation type="submission" date="2020-04" db="EMBL/GenBank/DDBJ databases">
        <authorList>
            <person name="Alioto T."/>
            <person name="Alioto T."/>
            <person name="Gomez Garrido J."/>
        </authorList>
    </citation>
    <scope>NUCLEOTIDE SEQUENCE</scope>
    <source>
        <strain evidence="2">A484AB</strain>
    </source>
</reference>
<evidence type="ECO:0000313" key="3">
    <source>
        <dbReference type="Proteomes" id="UP001152795"/>
    </source>
</evidence>
<dbReference type="SUPFAM" id="SSF54928">
    <property type="entry name" value="RNA-binding domain, RBD"/>
    <property type="match status" value="1"/>
</dbReference>
<dbReference type="InterPro" id="IPR035979">
    <property type="entry name" value="RBD_domain_sf"/>
</dbReference>
<dbReference type="EMBL" id="CACRXK020010690">
    <property type="protein sequence ID" value="CAB4019924.1"/>
    <property type="molecule type" value="Genomic_DNA"/>
</dbReference>
<proteinExistence type="predicted"/>
<evidence type="ECO:0000313" key="2">
    <source>
        <dbReference type="EMBL" id="CAB4019924.1"/>
    </source>
</evidence>
<dbReference type="GO" id="GO:0045948">
    <property type="term" value="P:positive regulation of translational initiation"/>
    <property type="evidence" value="ECO:0007669"/>
    <property type="project" value="TreeGrafter"/>
</dbReference>
<dbReference type="GO" id="GO:0008494">
    <property type="term" value="F:translation activator activity"/>
    <property type="evidence" value="ECO:0007669"/>
    <property type="project" value="TreeGrafter"/>
</dbReference>
<dbReference type="Gene3D" id="3.30.70.330">
    <property type="match status" value="1"/>
</dbReference>
<dbReference type="OrthoDB" id="762982at2759"/>
<evidence type="ECO:0000256" key="1">
    <source>
        <dbReference type="ARBA" id="ARBA00022884"/>
    </source>
</evidence>
<dbReference type="SMART" id="SM00360">
    <property type="entry name" value="RRM"/>
    <property type="match status" value="1"/>
</dbReference>
<dbReference type="Pfam" id="PF00076">
    <property type="entry name" value="RRM_1"/>
    <property type="match status" value="1"/>
</dbReference>
<dbReference type="Proteomes" id="UP001152795">
    <property type="component" value="Unassembled WGS sequence"/>
</dbReference>
<dbReference type="GO" id="GO:0005737">
    <property type="term" value="C:cytoplasm"/>
    <property type="evidence" value="ECO:0007669"/>
    <property type="project" value="TreeGrafter"/>
</dbReference>
<name>A0A6S7ILC6_PARCT</name>